<reference evidence="14" key="3">
    <citation type="journal article" date="2014" name="Nature">
        <title>Elephant shark genome provides unique insights into gnathostome evolution.</title>
        <authorList>
            <consortium name="International Elephant Shark Genome Sequencing Consortium"/>
            <person name="Venkatesh B."/>
            <person name="Lee A.P."/>
            <person name="Ravi V."/>
            <person name="Maurya A.K."/>
            <person name="Lian M.M."/>
            <person name="Swann J.B."/>
            <person name="Ohta Y."/>
            <person name="Flajnik M.F."/>
            <person name="Sutoh Y."/>
            <person name="Kasahara M."/>
            <person name="Hoon S."/>
            <person name="Gangu V."/>
            <person name="Roy S.W."/>
            <person name="Irimia M."/>
            <person name="Korzh V."/>
            <person name="Kondrychyn I."/>
            <person name="Lim Z.W."/>
            <person name="Tay B.H."/>
            <person name="Tohari S."/>
            <person name="Kong K.W."/>
            <person name="Ho S."/>
            <person name="Lorente-Galdos B."/>
            <person name="Quilez J."/>
            <person name="Marques-Bonet T."/>
            <person name="Raney B.J."/>
            <person name="Ingham P.W."/>
            <person name="Tay A."/>
            <person name="Hillier L.W."/>
            <person name="Minx P."/>
            <person name="Boehm T."/>
            <person name="Wilson R.K."/>
            <person name="Brenner S."/>
            <person name="Warren W.C."/>
        </authorList>
    </citation>
    <scope>NUCLEOTIDE SEQUENCE [LARGE SCALE GENOMIC DNA]</scope>
</reference>
<keyword evidence="3" id="KW-0813">Transport</keyword>
<evidence type="ECO:0000256" key="1">
    <source>
        <dbReference type="ARBA" id="ARBA00004651"/>
    </source>
</evidence>
<evidence type="ECO:0000256" key="12">
    <source>
        <dbReference type="SAM" id="Phobius"/>
    </source>
</evidence>
<keyword evidence="8" id="KW-0406">Ion transport</keyword>
<reference evidence="13" key="4">
    <citation type="submission" date="2025-08" db="UniProtKB">
        <authorList>
            <consortium name="Ensembl"/>
        </authorList>
    </citation>
    <scope>IDENTIFICATION</scope>
</reference>
<dbReference type="Gene3D" id="1.20.1730.10">
    <property type="entry name" value="Sodium/glucose cotransporter"/>
    <property type="match status" value="1"/>
</dbReference>
<dbReference type="Proteomes" id="UP000314986">
    <property type="component" value="Unassembled WGS sequence"/>
</dbReference>
<reference evidence="13" key="5">
    <citation type="submission" date="2025-09" db="UniProtKB">
        <authorList>
            <consortium name="Ensembl"/>
        </authorList>
    </citation>
    <scope>IDENTIFICATION</scope>
</reference>
<accession>A0A4W3HX80</accession>
<feature type="transmembrane region" description="Helical" evidence="12">
    <location>
        <begin position="133"/>
        <end position="154"/>
    </location>
</feature>
<sequence length="285" mass="31559">MSIMISGFLAVVIRATVVENGIAQIWNNSYHGGRLNFWDFNPDPLRRHTFWTIVIGGSFMWTAIYGINQSQVQRYISCKNKFEAKLSLYLNMIGLWVTTTCAVLTGLSMYSIYSQCDPLTANLVRTSDQLTPYLVMDILGGYPGVPGLFVAAAYSGTLSTVSSSINALAAVTVEDFIKPNINLSEEKLSWISKGLSKSEFIFSIISSLNEAEHKSVSYISKVLELRPTVLLSCPLPYVLSKPTPGCTGSQSLNGSTSRSSHIQHFLQFCVFLNVRWLLHLPPIQV</sequence>
<evidence type="ECO:0000256" key="10">
    <source>
        <dbReference type="ARBA" id="ARBA00023201"/>
    </source>
</evidence>
<dbReference type="GO" id="GO:0005343">
    <property type="term" value="F:organic acid:sodium symporter activity"/>
    <property type="evidence" value="ECO:0007669"/>
    <property type="project" value="TreeGrafter"/>
</dbReference>
<organism evidence="13 14">
    <name type="scientific">Callorhinchus milii</name>
    <name type="common">Ghost shark</name>
    <dbReference type="NCBI Taxonomy" id="7868"/>
    <lineage>
        <taxon>Eukaryota</taxon>
        <taxon>Metazoa</taxon>
        <taxon>Chordata</taxon>
        <taxon>Craniata</taxon>
        <taxon>Vertebrata</taxon>
        <taxon>Chondrichthyes</taxon>
        <taxon>Holocephali</taxon>
        <taxon>Chimaeriformes</taxon>
        <taxon>Callorhinchidae</taxon>
        <taxon>Callorhinchus</taxon>
    </lineage>
</organism>
<keyword evidence="10" id="KW-0739">Sodium transport</keyword>
<reference evidence="14" key="2">
    <citation type="journal article" date="2007" name="PLoS Biol.">
        <title>Survey sequencing and comparative analysis of the elephant shark (Callorhinchus milii) genome.</title>
        <authorList>
            <person name="Venkatesh B."/>
            <person name="Kirkness E.F."/>
            <person name="Loh Y.H."/>
            <person name="Halpern A.L."/>
            <person name="Lee A.P."/>
            <person name="Johnson J."/>
            <person name="Dandona N."/>
            <person name="Viswanathan L.D."/>
            <person name="Tay A."/>
            <person name="Venter J.C."/>
            <person name="Strausberg R.L."/>
            <person name="Brenner S."/>
        </authorList>
    </citation>
    <scope>NUCLEOTIDE SEQUENCE [LARGE SCALE GENOMIC DNA]</scope>
</reference>
<dbReference type="Pfam" id="PF00474">
    <property type="entry name" value="SSF"/>
    <property type="match status" value="1"/>
</dbReference>
<dbReference type="AlphaFoldDB" id="A0A4W3HX80"/>
<feature type="transmembrane region" description="Helical" evidence="12">
    <location>
        <begin position="88"/>
        <end position="113"/>
    </location>
</feature>
<evidence type="ECO:0000313" key="13">
    <source>
        <dbReference type="Ensembl" id="ENSCMIP00000022099.1"/>
    </source>
</evidence>
<evidence type="ECO:0000256" key="7">
    <source>
        <dbReference type="ARBA" id="ARBA00023053"/>
    </source>
</evidence>
<keyword evidence="7" id="KW-0915">Sodium</keyword>
<comment type="similarity">
    <text evidence="2 11">Belongs to the sodium:solute symporter (SSF) (TC 2.A.21) family.</text>
</comment>
<keyword evidence="4" id="KW-1003">Cell membrane</keyword>
<evidence type="ECO:0000256" key="3">
    <source>
        <dbReference type="ARBA" id="ARBA00022448"/>
    </source>
</evidence>
<feature type="transmembrane region" description="Helical" evidence="12">
    <location>
        <begin position="47"/>
        <end position="67"/>
    </location>
</feature>
<keyword evidence="6 12" id="KW-1133">Transmembrane helix</keyword>
<keyword evidence="5 12" id="KW-0812">Transmembrane</keyword>
<evidence type="ECO:0000256" key="4">
    <source>
        <dbReference type="ARBA" id="ARBA00022475"/>
    </source>
</evidence>
<evidence type="ECO:0000256" key="9">
    <source>
        <dbReference type="ARBA" id="ARBA00023136"/>
    </source>
</evidence>
<keyword evidence="14" id="KW-1185">Reference proteome</keyword>
<dbReference type="GO" id="GO:0005886">
    <property type="term" value="C:plasma membrane"/>
    <property type="evidence" value="ECO:0007669"/>
    <property type="project" value="UniProtKB-SubCell"/>
</dbReference>
<gene>
    <name evidence="13" type="primary">slc5a8l</name>
</gene>
<dbReference type="GO" id="GO:0015730">
    <property type="term" value="P:propanoate transmembrane transport"/>
    <property type="evidence" value="ECO:0007669"/>
    <property type="project" value="TreeGrafter"/>
</dbReference>
<evidence type="ECO:0000256" key="8">
    <source>
        <dbReference type="ARBA" id="ARBA00023065"/>
    </source>
</evidence>
<dbReference type="InterPro" id="IPR001734">
    <property type="entry name" value="Na/solute_symporter"/>
</dbReference>
<dbReference type="InterPro" id="IPR038377">
    <property type="entry name" value="Na/Glc_symporter_sf"/>
</dbReference>
<reference evidence="14" key="1">
    <citation type="journal article" date="2006" name="Science">
        <title>Ancient noncoding elements conserved in the human genome.</title>
        <authorList>
            <person name="Venkatesh B."/>
            <person name="Kirkness E.F."/>
            <person name="Loh Y.H."/>
            <person name="Halpern A.L."/>
            <person name="Lee A.P."/>
            <person name="Johnson J."/>
            <person name="Dandona N."/>
            <person name="Viswanathan L.D."/>
            <person name="Tay A."/>
            <person name="Venter J.C."/>
            <person name="Strausberg R.L."/>
            <person name="Brenner S."/>
        </authorList>
    </citation>
    <scope>NUCLEOTIDE SEQUENCE [LARGE SCALE GENOMIC DNA]</scope>
</reference>
<evidence type="ECO:0000256" key="5">
    <source>
        <dbReference type="ARBA" id="ARBA00022692"/>
    </source>
</evidence>
<protein>
    <submittedName>
        <fullName evidence="13">Sodium-coupled monocarboxylate transporter 1-like</fullName>
    </submittedName>
</protein>
<proteinExistence type="inferred from homology"/>
<keyword evidence="9 12" id="KW-0472">Membrane</keyword>
<comment type="subcellular location">
    <subcellularLocation>
        <location evidence="1">Cell membrane</location>
        <topology evidence="1">Multi-pass membrane protein</topology>
    </subcellularLocation>
</comment>
<dbReference type="GO" id="GO:0070062">
    <property type="term" value="C:extracellular exosome"/>
    <property type="evidence" value="ECO:0007669"/>
    <property type="project" value="TreeGrafter"/>
</dbReference>
<dbReference type="InterPro" id="IPR051163">
    <property type="entry name" value="Sodium:Solute_Symporter_SSF"/>
</dbReference>
<dbReference type="GeneTree" id="ENSGT00940000155166"/>
<evidence type="ECO:0000256" key="2">
    <source>
        <dbReference type="ARBA" id="ARBA00006434"/>
    </source>
</evidence>
<dbReference type="PANTHER" id="PTHR42985:SF25">
    <property type="entry name" value="SODIUM-COUPLED MONOCARBOXYLATE TRANSPORTER 1"/>
    <property type="match status" value="1"/>
</dbReference>
<dbReference type="PANTHER" id="PTHR42985">
    <property type="entry name" value="SODIUM-COUPLED MONOCARBOXYLATE TRANSPORTER"/>
    <property type="match status" value="1"/>
</dbReference>
<dbReference type="PROSITE" id="PS50283">
    <property type="entry name" value="NA_SOLUT_SYMP_3"/>
    <property type="match status" value="1"/>
</dbReference>
<dbReference type="Ensembl" id="ENSCMIT00000022486.1">
    <property type="protein sequence ID" value="ENSCMIP00000022099.1"/>
    <property type="gene ID" value="ENSCMIG00000010020.1"/>
</dbReference>
<evidence type="ECO:0000313" key="14">
    <source>
        <dbReference type="Proteomes" id="UP000314986"/>
    </source>
</evidence>
<evidence type="ECO:0000256" key="11">
    <source>
        <dbReference type="RuleBase" id="RU362091"/>
    </source>
</evidence>
<evidence type="ECO:0000256" key="6">
    <source>
        <dbReference type="ARBA" id="ARBA00022989"/>
    </source>
</evidence>
<name>A0A4W3HX80_CALMI</name>